<dbReference type="PROSITE" id="PS50965">
    <property type="entry name" value="NERD"/>
    <property type="match status" value="1"/>
</dbReference>
<keyword evidence="3" id="KW-1185">Reference proteome</keyword>
<reference evidence="2 3" key="1">
    <citation type="submission" date="2016-10" db="EMBL/GenBank/DDBJ databases">
        <authorList>
            <person name="de Groot N.N."/>
        </authorList>
    </citation>
    <scope>NUCLEOTIDE SEQUENCE [LARGE SCALE GENOMIC DNA]</scope>
    <source>
        <strain evidence="2 3">MON 2.2</strain>
    </source>
</reference>
<dbReference type="EMBL" id="LT629688">
    <property type="protein sequence ID" value="SDD26463.1"/>
    <property type="molecule type" value="Genomic_DNA"/>
</dbReference>
<gene>
    <name evidence="2" type="ORF">SAMN04489747_0579</name>
</gene>
<proteinExistence type="predicted"/>
<evidence type="ECO:0000313" key="2">
    <source>
        <dbReference type="EMBL" id="SDD26463.1"/>
    </source>
</evidence>
<evidence type="ECO:0000259" key="1">
    <source>
        <dbReference type="PROSITE" id="PS50965"/>
    </source>
</evidence>
<feature type="domain" description="NERD" evidence="1">
    <location>
        <begin position="84"/>
        <end position="202"/>
    </location>
</feature>
<sequence>MSTPTPQPLAAVVPSPDVTALSTETLAKPLSPARAGSVAGASAEEEYQRRQTRYRQRVRDRFGFLAPLVLTLFGEPQHVRAWVRGAKGERVVGLVLDELVAQEPGAAVLHDRRFKGSRGNLDHIVVCRGGVFVVDAKNYRGRIEVRGRWSSSPSLWVGGRRATKLTESVERQAEGVQRLLEAASVKVTVQPVLFFVDGNWSSGASRRRIGRVQLLGGRRSLRKHLSRSEVLDPEAVAAAIRQLEDQLVAAA</sequence>
<evidence type="ECO:0000313" key="3">
    <source>
        <dbReference type="Proteomes" id="UP000198546"/>
    </source>
</evidence>
<name>A0A1G6TBP4_9ACTN</name>
<dbReference type="Proteomes" id="UP000198546">
    <property type="component" value="Chromosome i"/>
</dbReference>
<accession>A0A1G6TBP4</accession>
<protein>
    <submittedName>
        <fullName evidence="2">Nuclease-related domain-containing protein</fullName>
    </submittedName>
</protein>
<dbReference type="STRING" id="675864.SAMN04489747_0579"/>
<dbReference type="InterPro" id="IPR011528">
    <property type="entry name" value="NERD"/>
</dbReference>
<dbReference type="AlphaFoldDB" id="A0A1G6TBP4"/>
<organism evidence="2 3">
    <name type="scientific">Auraticoccus monumenti</name>
    <dbReference type="NCBI Taxonomy" id="675864"/>
    <lineage>
        <taxon>Bacteria</taxon>
        <taxon>Bacillati</taxon>
        <taxon>Actinomycetota</taxon>
        <taxon>Actinomycetes</taxon>
        <taxon>Propionibacteriales</taxon>
        <taxon>Propionibacteriaceae</taxon>
        <taxon>Auraticoccus</taxon>
    </lineage>
</organism>
<dbReference type="Pfam" id="PF08378">
    <property type="entry name" value="NERD"/>
    <property type="match status" value="1"/>
</dbReference>